<dbReference type="RefSeq" id="WP_221930250.1">
    <property type="nucleotide sequence ID" value="NZ_FXTP01000004.1"/>
</dbReference>
<dbReference type="PROSITE" id="PS01276">
    <property type="entry name" value="PEPTIDASE_U32"/>
    <property type="match status" value="1"/>
</dbReference>
<dbReference type="Pfam" id="PF01136">
    <property type="entry name" value="Peptidase_U32"/>
    <property type="match status" value="1"/>
</dbReference>
<dbReference type="PANTHER" id="PTHR30217">
    <property type="entry name" value="PEPTIDASE U32 FAMILY"/>
    <property type="match status" value="1"/>
</dbReference>
<keyword evidence="1 4" id="KW-0645">Protease</keyword>
<keyword evidence="5" id="KW-1185">Reference proteome</keyword>
<dbReference type="EMBL" id="FXTP01000004">
    <property type="protein sequence ID" value="SMO52225.1"/>
    <property type="molecule type" value="Genomic_DNA"/>
</dbReference>
<accession>A0A521BYU5</accession>
<organism evidence="4 5">
    <name type="scientific">Gracilimonas mengyeensis</name>
    <dbReference type="NCBI Taxonomy" id="1302730"/>
    <lineage>
        <taxon>Bacteria</taxon>
        <taxon>Pseudomonadati</taxon>
        <taxon>Balneolota</taxon>
        <taxon>Balneolia</taxon>
        <taxon>Balneolales</taxon>
        <taxon>Balneolaceae</taxon>
        <taxon>Gracilimonas</taxon>
    </lineage>
</organism>
<dbReference type="GO" id="GO:0008233">
    <property type="term" value="F:peptidase activity"/>
    <property type="evidence" value="ECO:0007669"/>
    <property type="project" value="UniProtKB-KW"/>
</dbReference>
<name>A0A521BYU5_9BACT</name>
<dbReference type="GO" id="GO:0006508">
    <property type="term" value="P:proteolysis"/>
    <property type="evidence" value="ECO:0007669"/>
    <property type="project" value="UniProtKB-KW"/>
</dbReference>
<proteinExistence type="inferred from homology"/>
<evidence type="ECO:0000313" key="4">
    <source>
        <dbReference type="EMBL" id="SMO52225.1"/>
    </source>
</evidence>
<dbReference type="AlphaFoldDB" id="A0A521BYU5"/>
<dbReference type="InterPro" id="IPR051454">
    <property type="entry name" value="RNA/ubiquinone_mod_enzymes"/>
</dbReference>
<protein>
    <submittedName>
        <fullName evidence="4">Putative protease</fullName>
    </submittedName>
</protein>
<dbReference type="Proteomes" id="UP000317557">
    <property type="component" value="Unassembled WGS sequence"/>
</dbReference>
<keyword evidence="2" id="KW-0378">Hydrolase</keyword>
<evidence type="ECO:0000256" key="2">
    <source>
        <dbReference type="ARBA" id="ARBA00022801"/>
    </source>
</evidence>
<evidence type="ECO:0000256" key="1">
    <source>
        <dbReference type="ARBA" id="ARBA00022670"/>
    </source>
</evidence>
<evidence type="ECO:0000256" key="3">
    <source>
        <dbReference type="ARBA" id="ARBA00038374"/>
    </source>
</evidence>
<evidence type="ECO:0000313" key="5">
    <source>
        <dbReference type="Proteomes" id="UP000317557"/>
    </source>
</evidence>
<comment type="similarity">
    <text evidence="3">Belongs to the peptidase U32 family.</text>
</comment>
<gene>
    <name evidence="4" type="ORF">SAMN06265219_1046</name>
</gene>
<dbReference type="PANTHER" id="PTHR30217:SF6">
    <property type="entry name" value="TRNA HYDROXYLATION PROTEIN P"/>
    <property type="match status" value="1"/>
</dbReference>
<reference evidence="4 5" key="1">
    <citation type="submission" date="2017-05" db="EMBL/GenBank/DDBJ databases">
        <authorList>
            <person name="Varghese N."/>
            <person name="Submissions S."/>
        </authorList>
    </citation>
    <scope>NUCLEOTIDE SEQUENCE [LARGE SCALE GENOMIC DNA]</scope>
    <source>
        <strain evidence="4 5">DSM 21985</strain>
    </source>
</reference>
<sequence>MKEETMLQPTADGTLINKTEIMAPAGDWSSLQAAIQGGADSVYFGIEQLNMRARASNNFTMADLPEIAGLAQKAGIRTYLTLNTVLYDHDLPLMKRIIDAVKENGITAIIAADQAAISYAFKQSVEVHISTQANISNIEMVEFYSHFADVMVLARELSLGQVKKIVEGIKERNITGPSGNLVQIEIFAHGALCMAVSGKCYMSLHTYNSSANRGACKQNCRHAYRVTNDEGVELEIENEYIMSPKDLCTIDFLDQVLDTGVEVLKLEGRGRSPEYVKTVTRCYKEAAQAVSEGTFTPEKLAEWKDDLEKVYNRGFWDGYYLGRRLGEWSKVHGSAATKEKTFVGKVLHYYPKAKVAHIRIKAREVKPGDFLLIIGNKTGVAEVEVDSLWVDEQPAEKVEQGQDCTIKMEAEVREGDKVYIWEDRN</sequence>
<dbReference type="InterPro" id="IPR001539">
    <property type="entry name" value="Peptidase_U32"/>
</dbReference>